<evidence type="ECO:0000256" key="3">
    <source>
        <dbReference type="ARBA" id="ARBA00022679"/>
    </source>
</evidence>
<dbReference type="PANTHER" id="PTHR20961">
    <property type="entry name" value="GLYCOSYLTRANSFERASE"/>
    <property type="match status" value="1"/>
</dbReference>
<keyword evidence="2" id="KW-0328">Glycosyltransferase</keyword>
<evidence type="ECO:0000256" key="4">
    <source>
        <dbReference type="ARBA" id="ARBA00022729"/>
    </source>
</evidence>
<evidence type="ECO:0000256" key="10">
    <source>
        <dbReference type="ARBA" id="ARBA00049432"/>
    </source>
</evidence>
<dbReference type="InterPro" id="IPR007657">
    <property type="entry name" value="Glycosyltransferase_61"/>
</dbReference>
<evidence type="ECO:0000313" key="14">
    <source>
        <dbReference type="EMBL" id="CAF4181607.1"/>
    </source>
</evidence>
<evidence type="ECO:0000256" key="6">
    <source>
        <dbReference type="ARBA" id="ARBA00023180"/>
    </source>
</evidence>
<evidence type="ECO:0000313" key="15">
    <source>
        <dbReference type="Proteomes" id="UP000663825"/>
    </source>
</evidence>
<proteinExistence type="predicted"/>
<evidence type="ECO:0000256" key="8">
    <source>
        <dbReference type="ARBA" id="ARBA00042574"/>
    </source>
</evidence>
<evidence type="ECO:0000256" key="7">
    <source>
        <dbReference type="ARBA" id="ARBA00040944"/>
    </source>
</evidence>
<evidence type="ECO:0000259" key="12">
    <source>
        <dbReference type="Pfam" id="PF04577"/>
    </source>
</evidence>
<feature type="domain" description="Glycosyltransferase 61 catalytic" evidence="12">
    <location>
        <begin position="212"/>
        <end position="386"/>
    </location>
</feature>
<keyword evidence="5" id="KW-0256">Endoplasmic reticulum</keyword>
<keyword evidence="11" id="KW-0812">Transmembrane</keyword>
<keyword evidence="11" id="KW-1133">Transmembrane helix</keyword>
<gene>
    <name evidence="13" type="ORF">TIS948_LOCUS87</name>
    <name evidence="14" type="ORF">UJA718_LOCUS5346</name>
</gene>
<keyword evidence="11" id="KW-0472">Membrane</keyword>
<evidence type="ECO:0000256" key="1">
    <source>
        <dbReference type="ARBA" id="ARBA00011970"/>
    </source>
</evidence>
<comment type="catalytic activity">
    <reaction evidence="9">
        <text>L-seryl-[protein] + UDP-N-acetyl-alpha-D-glucosamine = 3-O-(N-acetyl-beta-D-glucosaminyl)-L-seryl-[protein] + UDP + H(+)</text>
        <dbReference type="Rhea" id="RHEA:48904"/>
        <dbReference type="Rhea" id="RHEA-COMP:9863"/>
        <dbReference type="Rhea" id="RHEA-COMP:12251"/>
        <dbReference type="ChEBI" id="CHEBI:15378"/>
        <dbReference type="ChEBI" id="CHEBI:29999"/>
        <dbReference type="ChEBI" id="CHEBI:57705"/>
        <dbReference type="ChEBI" id="CHEBI:58223"/>
        <dbReference type="ChEBI" id="CHEBI:90838"/>
        <dbReference type="EC" id="2.4.1.255"/>
    </reaction>
</comment>
<dbReference type="PANTHER" id="PTHR20961:SF148">
    <property type="entry name" value="EGF DOMAIN-SPECIFIC O-LINKED N-ACETYLGLUCOSAMINE TRANSFERASE"/>
    <property type="match status" value="1"/>
</dbReference>
<dbReference type="Pfam" id="PF04577">
    <property type="entry name" value="Glyco_transf_61"/>
    <property type="match status" value="1"/>
</dbReference>
<evidence type="ECO:0000313" key="13">
    <source>
        <dbReference type="EMBL" id="CAF2974539.1"/>
    </source>
</evidence>
<dbReference type="AlphaFoldDB" id="A0A817K7Y3"/>
<keyword evidence="16" id="KW-1185">Reference proteome</keyword>
<dbReference type="Proteomes" id="UP000663873">
    <property type="component" value="Unassembled WGS sequence"/>
</dbReference>
<dbReference type="Proteomes" id="UP000663825">
    <property type="component" value="Unassembled WGS sequence"/>
</dbReference>
<sequence>MLFIDSRYYRQYFVILTSFCLCILFLIKNDFPKAIPNIYLFNNDSLCNDVAAANETGFDCLGEPLMAWCQNQIHLCNWSLTIFNRLFAKTHSIILQTKFTKGKRKGGENLNQVLNQNENDEYFQFEKEFIQLSCNISLPNDIFPNSHLSNIFSFVTSYHTLENLVVINETTIAVNRYDYVNFYHTITDLYTVYLLCRFFRHNPASVRILFLDSHPKGNLDLLWSQLFHSYNRLGYLHPSSIFYKELIWSPPQAKSELDIKQSRKIAPSYFSDFHQHVLEKFNIDSEKNIFLNCQNVNIFFLLRHNYIAHPRNPTGDIQRKLTNENEILHQLKMKLENISSIHFTFNFFERLPMKRQLSIITQTDLFLGMHGAGLTHVLFMKSNRTLIELATAAWQKETHFEQMASINNINYYRCIILDGDSTTAQNILNCLMKNLFQMCPSFKRSFGTNFS</sequence>
<evidence type="ECO:0000256" key="9">
    <source>
        <dbReference type="ARBA" id="ARBA00048317"/>
    </source>
</evidence>
<keyword evidence="3" id="KW-0808">Transferase</keyword>
<dbReference type="OrthoDB" id="529273at2759"/>
<feature type="transmembrane region" description="Helical" evidence="11">
    <location>
        <begin position="12"/>
        <end position="27"/>
    </location>
</feature>
<evidence type="ECO:0000256" key="5">
    <source>
        <dbReference type="ARBA" id="ARBA00022824"/>
    </source>
</evidence>
<organism evidence="13 15">
    <name type="scientific">Rotaria socialis</name>
    <dbReference type="NCBI Taxonomy" id="392032"/>
    <lineage>
        <taxon>Eukaryota</taxon>
        <taxon>Metazoa</taxon>
        <taxon>Spiralia</taxon>
        <taxon>Gnathifera</taxon>
        <taxon>Rotifera</taxon>
        <taxon>Eurotatoria</taxon>
        <taxon>Bdelloidea</taxon>
        <taxon>Philodinida</taxon>
        <taxon>Philodinidae</taxon>
        <taxon>Rotaria</taxon>
    </lineage>
</organism>
<name>A0A817K7Y3_9BILA</name>
<dbReference type="GO" id="GO:0097363">
    <property type="term" value="F:protein O-acetylglucosaminyltransferase activity"/>
    <property type="evidence" value="ECO:0007669"/>
    <property type="project" value="UniProtKB-EC"/>
</dbReference>
<dbReference type="EMBL" id="CAJNXB010000002">
    <property type="protein sequence ID" value="CAF2974539.1"/>
    <property type="molecule type" value="Genomic_DNA"/>
</dbReference>
<evidence type="ECO:0000256" key="11">
    <source>
        <dbReference type="SAM" id="Phobius"/>
    </source>
</evidence>
<dbReference type="InterPro" id="IPR049625">
    <property type="entry name" value="Glyco_transf_61_cat"/>
</dbReference>
<protein>
    <recommendedName>
        <fullName evidence="7">EGF domain-specific O-linked N-acetylglucosamine transferase</fullName>
        <ecNumber evidence="1">2.4.1.255</ecNumber>
    </recommendedName>
    <alternativeName>
        <fullName evidence="8">Extracellular O-linked N-acetylglucosamine transferase</fullName>
    </alternativeName>
</protein>
<evidence type="ECO:0000313" key="16">
    <source>
        <dbReference type="Proteomes" id="UP000663873"/>
    </source>
</evidence>
<keyword evidence="4" id="KW-0732">Signal</keyword>
<accession>A0A817K7Y3</accession>
<reference evidence="13" key="1">
    <citation type="submission" date="2021-02" db="EMBL/GenBank/DDBJ databases">
        <authorList>
            <person name="Nowell W R."/>
        </authorList>
    </citation>
    <scope>NUCLEOTIDE SEQUENCE</scope>
</reference>
<dbReference type="EMBL" id="CAJOBP010000462">
    <property type="protein sequence ID" value="CAF4181607.1"/>
    <property type="molecule type" value="Genomic_DNA"/>
</dbReference>
<comment type="catalytic activity">
    <reaction evidence="10">
        <text>L-threonyl-[protein] + UDP-N-acetyl-alpha-D-glucosamine = 3-O-(N-acetyl-beta-D-glucosaminyl)-L-threonyl-[protein] + UDP + H(+)</text>
        <dbReference type="Rhea" id="RHEA:48908"/>
        <dbReference type="Rhea" id="RHEA-COMP:11060"/>
        <dbReference type="Rhea" id="RHEA-COMP:12252"/>
        <dbReference type="ChEBI" id="CHEBI:15378"/>
        <dbReference type="ChEBI" id="CHEBI:30013"/>
        <dbReference type="ChEBI" id="CHEBI:57705"/>
        <dbReference type="ChEBI" id="CHEBI:58223"/>
        <dbReference type="ChEBI" id="CHEBI:90840"/>
        <dbReference type="EC" id="2.4.1.255"/>
    </reaction>
</comment>
<comment type="caution">
    <text evidence="13">The sequence shown here is derived from an EMBL/GenBank/DDBJ whole genome shotgun (WGS) entry which is preliminary data.</text>
</comment>
<dbReference type="EC" id="2.4.1.255" evidence="1"/>
<evidence type="ECO:0000256" key="2">
    <source>
        <dbReference type="ARBA" id="ARBA00022676"/>
    </source>
</evidence>
<keyword evidence="6" id="KW-0325">Glycoprotein</keyword>